<sequence>MLTEHTVRSARGRNIAVWALESTSQPTPPRPIVLAPGFARRMDHLGPLAVYLAHNGFTVYRYDSLDHVGLSDGTMLDFSMSAGLESMDAVVDWVRARHAVPEVGVIAMSLMARVAYQLASRHPGIAFLLLAVGVVNVRRTLHAVWNHDIAGTPVEALPTYVEFEGHYIRSRGFWTDAQEKDWWSVEGTVRALQAVDRPLACFASPEDEWVDASELERVFSSARAGSRRLIHLERSSHDLGRNAAVARVFFQRTTATALELSGLAAGSIREPAFEQIVEQALVERRLERTTAIRHVPADSFDSLKMVRRTHHTSTT</sequence>
<dbReference type="Gene3D" id="3.40.50.1820">
    <property type="entry name" value="alpha/beta hydrolase"/>
    <property type="match status" value="1"/>
</dbReference>
<evidence type="ECO:0000256" key="3">
    <source>
        <dbReference type="ARBA" id="ARBA00023223"/>
    </source>
</evidence>
<keyword evidence="6" id="KW-1185">Reference proteome</keyword>
<evidence type="ECO:0000256" key="2">
    <source>
        <dbReference type="ARBA" id="ARBA00022679"/>
    </source>
</evidence>
<dbReference type="RefSeq" id="WP_394821162.1">
    <property type="nucleotide sequence ID" value="NZ_CP089984.1"/>
</dbReference>
<evidence type="ECO:0000313" key="5">
    <source>
        <dbReference type="EMBL" id="WXB11542.1"/>
    </source>
</evidence>
<accession>A0ABZ2LKR0</accession>
<keyword evidence="3" id="KW-0455">Luminescence</keyword>
<keyword evidence="4" id="KW-0012">Acyltransferase</keyword>
<evidence type="ECO:0000313" key="6">
    <source>
        <dbReference type="Proteomes" id="UP001370348"/>
    </source>
</evidence>
<protein>
    <recommendedName>
        <fullName evidence="7">Acyl transferase</fullName>
    </recommendedName>
</protein>
<dbReference type="Pfam" id="PF02273">
    <property type="entry name" value="Acyl_transf_2"/>
    <property type="match status" value="1"/>
</dbReference>
<dbReference type="SUPFAM" id="SSF53474">
    <property type="entry name" value="alpha/beta-Hydrolases"/>
    <property type="match status" value="1"/>
</dbReference>
<reference evidence="5 6" key="1">
    <citation type="submission" date="2021-12" db="EMBL/GenBank/DDBJ databases">
        <title>Discovery of the Pendulisporaceae a myxobacterial family with distinct sporulation behavior and unique specialized metabolism.</title>
        <authorList>
            <person name="Garcia R."/>
            <person name="Popoff A."/>
            <person name="Bader C.D."/>
            <person name="Loehr J."/>
            <person name="Walesch S."/>
            <person name="Walt C."/>
            <person name="Boldt J."/>
            <person name="Bunk B."/>
            <person name="Haeckl F.J.F.P.J."/>
            <person name="Gunesch A.P."/>
            <person name="Birkelbach J."/>
            <person name="Nuebel U."/>
            <person name="Pietschmann T."/>
            <person name="Bach T."/>
            <person name="Mueller R."/>
        </authorList>
    </citation>
    <scope>NUCLEOTIDE SEQUENCE [LARGE SCALE GENOMIC DNA]</scope>
    <source>
        <strain evidence="5 6">MSr11954</strain>
    </source>
</reference>
<dbReference type="InterPro" id="IPR029058">
    <property type="entry name" value="AB_hydrolase_fold"/>
</dbReference>
<name>A0ABZ2LKR0_9BACT</name>
<proteinExistence type="predicted"/>
<evidence type="ECO:0008006" key="7">
    <source>
        <dbReference type="Google" id="ProtNLM"/>
    </source>
</evidence>
<gene>
    <name evidence="5" type="ORF">LZC94_27225</name>
</gene>
<dbReference type="EMBL" id="CP089984">
    <property type="protein sequence ID" value="WXB11542.1"/>
    <property type="molecule type" value="Genomic_DNA"/>
</dbReference>
<dbReference type="InterPro" id="IPR003157">
    <property type="entry name" value="LuxD"/>
</dbReference>
<dbReference type="Proteomes" id="UP001370348">
    <property type="component" value="Chromosome"/>
</dbReference>
<organism evidence="5 6">
    <name type="scientific">Pendulispora albinea</name>
    <dbReference type="NCBI Taxonomy" id="2741071"/>
    <lineage>
        <taxon>Bacteria</taxon>
        <taxon>Pseudomonadati</taxon>
        <taxon>Myxococcota</taxon>
        <taxon>Myxococcia</taxon>
        <taxon>Myxococcales</taxon>
        <taxon>Sorangiineae</taxon>
        <taxon>Pendulisporaceae</taxon>
        <taxon>Pendulispora</taxon>
    </lineage>
</organism>
<comment type="function">
    <text evidence="1">Acyl transferase is part of the fatty acid reductase system required for aldehyde biosynthesis; it produces fatty acids for the luminescent reaction.</text>
</comment>
<keyword evidence="2" id="KW-0808">Transferase</keyword>
<evidence type="ECO:0000256" key="4">
    <source>
        <dbReference type="ARBA" id="ARBA00023315"/>
    </source>
</evidence>
<evidence type="ECO:0000256" key="1">
    <source>
        <dbReference type="ARBA" id="ARBA00003846"/>
    </source>
</evidence>